<feature type="signal peptide" evidence="2">
    <location>
        <begin position="1"/>
        <end position="22"/>
    </location>
</feature>
<keyword evidence="2" id="KW-0812">Transmembrane</keyword>
<organism evidence="3 4">
    <name type="scientific">Acidisphaera rubrifaciens HS-AP3</name>
    <dbReference type="NCBI Taxonomy" id="1231350"/>
    <lineage>
        <taxon>Bacteria</taxon>
        <taxon>Pseudomonadati</taxon>
        <taxon>Pseudomonadota</taxon>
        <taxon>Alphaproteobacteria</taxon>
        <taxon>Acetobacterales</taxon>
        <taxon>Acetobacteraceae</taxon>
        <taxon>Acidisphaera</taxon>
    </lineage>
</organism>
<dbReference type="RefSeq" id="WP_084623452.1">
    <property type="nucleotide sequence ID" value="NZ_BANB01000297.1"/>
</dbReference>
<comment type="caution">
    <text evidence="3">The sequence shown here is derived from an EMBL/GenBank/DDBJ whole genome shotgun (WGS) entry which is preliminary data.</text>
</comment>
<dbReference type="InterPro" id="IPR010131">
    <property type="entry name" value="MdtP/NodT-like"/>
</dbReference>
<dbReference type="AlphaFoldDB" id="A0A0D6P6J2"/>
<dbReference type="Proteomes" id="UP000032680">
    <property type="component" value="Unassembled WGS sequence"/>
</dbReference>
<keyword evidence="2" id="KW-0472">Membrane</keyword>
<reference evidence="3 4" key="1">
    <citation type="submission" date="2012-11" db="EMBL/GenBank/DDBJ databases">
        <title>Whole genome sequence of Acidisphaera rubrifaciens HS-AP3.</title>
        <authorList>
            <person name="Azuma Y."/>
            <person name="Higashiura N."/>
            <person name="Hirakawa H."/>
            <person name="Matsushita K."/>
        </authorList>
    </citation>
    <scope>NUCLEOTIDE SEQUENCE [LARGE SCALE GENOMIC DNA]</scope>
    <source>
        <strain evidence="3 4">HS-AP3</strain>
    </source>
</reference>
<dbReference type="EMBL" id="BANB01000297">
    <property type="protein sequence ID" value="GAN77385.1"/>
    <property type="molecule type" value="Genomic_DNA"/>
</dbReference>
<dbReference type="NCBIfam" id="TIGR01845">
    <property type="entry name" value="outer_NodT"/>
    <property type="match status" value="1"/>
</dbReference>
<evidence type="ECO:0000256" key="1">
    <source>
        <dbReference type="ARBA" id="ARBA00007613"/>
    </source>
</evidence>
<dbReference type="PANTHER" id="PTHR30203">
    <property type="entry name" value="OUTER MEMBRANE CATION EFFLUX PROTEIN"/>
    <property type="match status" value="1"/>
</dbReference>
<dbReference type="GO" id="GO:0015562">
    <property type="term" value="F:efflux transmembrane transporter activity"/>
    <property type="evidence" value="ECO:0007669"/>
    <property type="project" value="InterPro"/>
</dbReference>
<dbReference type="SUPFAM" id="SSF56954">
    <property type="entry name" value="Outer membrane efflux proteins (OEP)"/>
    <property type="match status" value="1"/>
</dbReference>
<evidence type="ECO:0000313" key="3">
    <source>
        <dbReference type="EMBL" id="GAN77385.1"/>
    </source>
</evidence>
<evidence type="ECO:0000313" key="4">
    <source>
        <dbReference type="Proteomes" id="UP000032680"/>
    </source>
</evidence>
<keyword evidence="2" id="KW-0564">Palmitate</keyword>
<protein>
    <submittedName>
        <fullName evidence="3">Secretion system type I outer membrane efflux pump lipoprotein NodT</fullName>
    </submittedName>
</protein>
<feature type="chain" id="PRO_5001435398" evidence="2">
    <location>
        <begin position="23"/>
        <end position="489"/>
    </location>
</feature>
<sequence>MTRPCRLAVLSAPILASVLLVAGCDLAPKENLPIIHVAVAYKDAAAWKPANPSDEIPRGAWWTLYHDPVLTRLEERLDSNNPDLENEVAIYDRARAYAQEAESGLYPTLTFGSAYSYHNLSTNARPLRPPGQPATYGRNSFDAFATYEIDVWDKLHNEARAGQALAEAAAGDLATAKLSLEAELASDYLVWRGLVDEVALLHRTVASYQAAYNLVSDRFHGQIAPEVDVSRAETQLEDARATLAGLINRQVLMEHAIGTLTGTPATDFTMPADSTPLSMPYVPPGMPSTLLERRPDIAAAERRVAAAAHIVGVARAAFYPDISLGLVGGFASNGPDLFTLPNSAWVLGSGLLLPILDGGYRQAELNDSEAALRSADAVYRATVLSAFQDVEDALSEIHWLGEEQKSASAAVKSAQLTVSQATALYRDGATNFLEVAVAQTQELDAERRAVQLHAVQTETTVNLIRALGGGWTRADIPPPPQPGLLHAGP</sequence>
<dbReference type="Gene3D" id="2.20.200.10">
    <property type="entry name" value="Outer membrane efflux proteins (OEP)"/>
    <property type="match status" value="1"/>
</dbReference>
<dbReference type="InterPro" id="IPR003423">
    <property type="entry name" value="OMP_efflux"/>
</dbReference>
<dbReference type="Pfam" id="PF02321">
    <property type="entry name" value="OEP"/>
    <property type="match status" value="2"/>
</dbReference>
<dbReference type="GO" id="GO:0005886">
    <property type="term" value="C:plasma membrane"/>
    <property type="evidence" value="ECO:0007669"/>
    <property type="project" value="UniProtKB-SubCell"/>
</dbReference>
<keyword evidence="2" id="KW-0732">Signal</keyword>
<keyword evidence="4" id="KW-1185">Reference proteome</keyword>
<name>A0A0D6P6J2_9PROT</name>
<comment type="subcellular location">
    <subcellularLocation>
        <location evidence="2">Cell membrane</location>
        <topology evidence="2">Lipid-anchor</topology>
    </subcellularLocation>
</comment>
<gene>
    <name evidence="3" type="ORF">Asru_0297_03</name>
</gene>
<dbReference type="PROSITE" id="PS51257">
    <property type="entry name" value="PROKAR_LIPOPROTEIN"/>
    <property type="match status" value="1"/>
</dbReference>
<dbReference type="Gene3D" id="1.20.1600.10">
    <property type="entry name" value="Outer membrane efflux proteins (OEP)"/>
    <property type="match status" value="1"/>
</dbReference>
<keyword evidence="2" id="KW-1134">Transmembrane beta strand</keyword>
<dbReference type="PANTHER" id="PTHR30203:SF33">
    <property type="entry name" value="BLR4455 PROTEIN"/>
    <property type="match status" value="1"/>
</dbReference>
<comment type="similarity">
    <text evidence="1 2">Belongs to the outer membrane factor (OMF) (TC 1.B.17) family.</text>
</comment>
<proteinExistence type="inferred from homology"/>
<evidence type="ECO:0000256" key="2">
    <source>
        <dbReference type="RuleBase" id="RU362097"/>
    </source>
</evidence>
<keyword evidence="2 3" id="KW-0449">Lipoprotein</keyword>
<accession>A0A0D6P6J2</accession>